<evidence type="ECO:0000313" key="2">
    <source>
        <dbReference type="EMBL" id="MBM6919904.1"/>
    </source>
</evidence>
<comment type="caution">
    <text evidence="2">The sequence shown here is derived from an EMBL/GenBank/DDBJ whole genome shotgun (WGS) entry which is preliminary data.</text>
</comment>
<feature type="domain" description="LicD/FKTN/FKRP nucleotidyltransferase" evidence="1">
    <location>
        <begin position="25"/>
        <end position="248"/>
    </location>
</feature>
<organism evidence="2 3">
    <name type="scientific">Merdimmobilis hominis</name>
    <dbReference type="NCBI Taxonomy" id="2897707"/>
    <lineage>
        <taxon>Bacteria</taxon>
        <taxon>Bacillati</taxon>
        <taxon>Bacillota</taxon>
        <taxon>Clostridia</taxon>
        <taxon>Eubacteriales</taxon>
        <taxon>Oscillospiraceae</taxon>
        <taxon>Merdimmobilis</taxon>
    </lineage>
</organism>
<gene>
    <name evidence="2" type="ORF">H6A12_01825</name>
</gene>
<evidence type="ECO:0000313" key="3">
    <source>
        <dbReference type="Proteomes" id="UP000774750"/>
    </source>
</evidence>
<dbReference type="Proteomes" id="UP000774750">
    <property type="component" value="Unassembled WGS sequence"/>
</dbReference>
<dbReference type="AlphaFoldDB" id="A0A938X5I5"/>
<protein>
    <submittedName>
        <fullName evidence="2">LicD family protein</fullName>
    </submittedName>
</protein>
<evidence type="ECO:0000259" key="1">
    <source>
        <dbReference type="Pfam" id="PF04991"/>
    </source>
</evidence>
<name>A0A938X5I5_9FIRM</name>
<accession>A0A938X5I5</accession>
<dbReference type="PANTHER" id="PTHR43404">
    <property type="entry name" value="LIPOPOLYSACCHARIDE CHOLINEPHOSPHOTRANSFERASE LICD"/>
    <property type="match status" value="1"/>
</dbReference>
<proteinExistence type="predicted"/>
<dbReference type="EMBL" id="JACJKY010000002">
    <property type="protein sequence ID" value="MBM6919904.1"/>
    <property type="molecule type" value="Genomic_DNA"/>
</dbReference>
<keyword evidence="3" id="KW-1185">Reference proteome</keyword>
<dbReference type="RefSeq" id="WP_204444200.1">
    <property type="nucleotide sequence ID" value="NZ_JACJKY010000002.1"/>
</dbReference>
<sequence length="271" mass="31122">MNQALTLDELKQIELDILKQFHTFCEAHNLRYTLTYGTLLGAVRHKGFIPWDDDIDVMMPRPDYEKFVSLTLNGFGDHVKTVCHQNDAKYPYPFAKVIDTNTRLVETLVAPGSSLGVYIDIFPIDGTLDPNDPAYASYEKQINRNWMLVQMASMKLTKGKSLARTIVKYLTVPFARLIGPRYFVKKQTKLLSSYPYDTSKLVHLSAIAGLNCTAMPHEVYEERILAPFESEMVYIPAQYDLFLRTVYGDYMTPPPKEKQVTQHTFTAYRIK</sequence>
<dbReference type="Pfam" id="PF04991">
    <property type="entry name" value="LicD"/>
    <property type="match status" value="1"/>
</dbReference>
<reference evidence="2" key="1">
    <citation type="submission" date="2020-08" db="EMBL/GenBank/DDBJ databases">
        <authorList>
            <person name="Cejkova D."/>
            <person name="Kubasova T."/>
            <person name="Jahodarova E."/>
            <person name="Rychlik I."/>
        </authorList>
    </citation>
    <scope>NUCLEOTIDE SEQUENCE</scope>
    <source>
        <strain evidence="2">An559</strain>
    </source>
</reference>
<dbReference type="PANTHER" id="PTHR43404:SF2">
    <property type="entry name" value="LIPOPOLYSACCHARIDE CHOLINEPHOSPHOTRANSFERASE LICD"/>
    <property type="match status" value="1"/>
</dbReference>
<reference evidence="2" key="2">
    <citation type="journal article" date="2021" name="Sci. Rep.">
        <title>The distribution of antibiotic resistance genes in chicken gut microbiota commensals.</title>
        <authorList>
            <person name="Juricova H."/>
            <person name="Matiasovicova J."/>
            <person name="Kubasova T."/>
            <person name="Cejkova D."/>
            <person name="Rychlik I."/>
        </authorList>
    </citation>
    <scope>NUCLEOTIDE SEQUENCE</scope>
    <source>
        <strain evidence="2">An559</strain>
    </source>
</reference>
<dbReference type="InterPro" id="IPR052942">
    <property type="entry name" value="LPS_cholinephosphotransferase"/>
</dbReference>
<dbReference type="InterPro" id="IPR007074">
    <property type="entry name" value="LicD/FKTN/FKRP_NTP_transf"/>
</dbReference>
<dbReference type="GO" id="GO:0009100">
    <property type="term" value="P:glycoprotein metabolic process"/>
    <property type="evidence" value="ECO:0007669"/>
    <property type="project" value="UniProtKB-ARBA"/>
</dbReference>